<dbReference type="EMBL" id="MN433456">
    <property type="protein sequence ID" value="QFX78207.1"/>
    <property type="molecule type" value="Genomic_DNA"/>
</dbReference>
<dbReference type="Pfam" id="PF16509">
    <property type="entry name" value="KORA"/>
    <property type="match status" value="1"/>
</dbReference>
<dbReference type="Gene3D" id="1.10.10.2690">
    <property type="match status" value="1"/>
</dbReference>
<keyword evidence="4" id="KW-0614">Plasmid</keyword>
<reference evidence="4" key="1">
    <citation type="submission" date="2019-09" db="EMBL/GenBank/DDBJ databases">
        <authorList>
            <person name="Li Z."/>
        </authorList>
    </citation>
    <scope>NUCLEOTIDE SEQUENCE</scope>
    <source>
        <strain evidence="4">PAB546</strain>
        <plasmid evidence="4">unnamed</plasmid>
    </source>
</reference>
<evidence type="ECO:0000259" key="3">
    <source>
        <dbReference type="Pfam" id="PF16509"/>
    </source>
</evidence>
<keyword evidence="1" id="KW-0805">Transcription regulation</keyword>
<dbReference type="InterPro" id="IPR032428">
    <property type="entry name" value="TrfB"/>
</dbReference>
<evidence type="ECO:0000256" key="1">
    <source>
        <dbReference type="ARBA" id="ARBA00023015"/>
    </source>
</evidence>
<evidence type="ECO:0000313" key="4">
    <source>
        <dbReference type="EMBL" id="QFX78207.1"/>
    </source>
</evidence>
<sequence length="135" mass="15024">MTVTCPIKARPTNAATLVGPCFALRTERRQYNSRGANGTMPERYTLEHWEKCLPAMKRLHPDTLAIARSVYVDGVKPVEVARQTGRSAQNVNSALKRVEPYLQKGAAGLVFVGVWLPPELAEQVKQMAAQYEQND</sequence>
<protein>
    <recommendedName>
        <fullName evidence="3">TrfB transcriptional repressor protein domain-containing protein</fullName>
    </recommendedName>
</protein>
<gene>
    <name evidence="4" type="ORF">PNK5461_c0069</name>
</gene>
<feature type="domain" description="TrfB transcriptional repressor protein" evidence="3">
    <location>
        <begin position="46"/>
        <end position="126"/>
    </location>
</feature>
<evidence type="ECO:0000256" key="2">
    <source>
        <dbReference type="ARBA" id="ARBA00023163"/>
    </source>
</evidence>
<dbReference type="InterPro" id="IPR053721">
    <property type="entry name" value="Fimbrial_Adhesin_Reg"/>
</dbReference>
<accession>A0A5P9WAA8</accession>
<proteinExistence type="predicted"/>
<geneLocation type="plasmid" evidence="4">
    <name>unnamed</name>
</geneLocation>
<name>A0A5P9WAA8_PSEAI</name>
<organism evidence="4">
    <name type="scientific">Pseudomonas aeruginosa</name>
    <dbReference type="NCBI Taxonomy" id="287"/>
    <lineage>
        <taxon>Bacteria</taxon>
        <taxon>Pseudomonadati</taxon>
        <taxon>Pseudomonadota</taxon>
        <taxon>Gammaproteobacteria</taxon>
        <taxon>Pseudomonadales</taxon>
        <taxon>Pseudomonadaceae</taxon>
        <taxon>Pseudomonas</taxon>
    </lineage>
</organism>
<keyword evidence="2" id="KW-0804">Transcription</keyword>
<dbReference type="AlphaFoldDB" id="A0A5P9WAA8"/>